<dbReference type="PANTHER" id="PTHR42756:SF1">
    <property type="entry name" value="TRANSCRIPTIONAL REPRESSOR OF EMRAB OPERON"/>
    <property type="match status" value="1"/>
</dbReference>
<dbReference type="RefSeq" id="WP_138659959.1">
    <property type="nucleotide sequence ID" value="NZ_VATY01000006.1"/>
</dbReference>
<evidence type="ECO:0000256" key="2">
    <source>
        <dbReference type="ARBA" id="ARBA00023125"/>
    </source>
</evidence>
<accession>A0A5S3PDT2</accession>
<evidence type="ECO:0000313" key="5">
    <source>
        <dbReference type="EMBL" id="TMM52116.1"/>
    </source>
</evidence>
<gene>
    <name evidence="5" type="ORF">FEE95_20730</name>
</gene>
<dbReference type="OrthoDB" id="996843at2"/>
<feature type="domain" description="HTH marR-type" evidence="4">
    <location>
        <begin position="11"/>
        <end position="145"/>
    </location>
</feature>
<dbReference type="InterPro" id="IPR036388">
    <property type="entry name" value="WH-like_DNA-bd_sf"/>
</dbReference>
<reference evidence="5 6" key="1">
    <citation type="submission" date="2019-05" db="EMBL/GenBank/DDBJ databases">
        <authorList>
            <person name="Zhang J.-Y."/>
            <person name="Feg X."/>
            <person name="Du Z.-J."/>
        </authorList>
    </citation>
    <scope>NUCLEOTIDE SEQUENCE [LARGE SCALE GENOMIC DNA]</scope>
    <source>
        <strain evidence="5 6">RZ26</strain>
    </source>
</reference>
<dbReference type="SMART" id="SM00347">
    <property type="entry name" value="HTH_MARR"/>
    <property type="match status" value="1"/>
</dbReference>
<dbReference type="SUPFAM" id="SSF46785">
    <property type="entry name" value="Winged helix' DNA-binding domain"/>
    <property type="match status" value="1"/>
</dbReference>
<dbReference type="InterPro" id="IPR036390">
    <property type="entry name" value="WH_DNA-bd_sf"/>
</dbReference>
<dbReference type="InterPro" id="IPR000835">
    <property type="entry name" value="HTH_MarR-typ"/>
</dbReference>
<proteinExistence type="predicted"/>
<dbReference type="AlphaFoldDB" id="A0A5S3PDT2"/>
<dbReference type="EMBL" id="VATY01000006">
    <property type="protein sequence ID" value="TMM52116.1"/>
    <property type="molecule type" value="Genomic_DNA"/>
</dbReference>
<keyword evidence="1" id="KW-0805">Transcription regulation</keyword>
<sequence>MKKEFDLIDFEKSIGPWLGKTVKIVDYYLQEAFQNAGLDLTKEQMIVLKKLHEKDGLNQNELAFLTYRDKSSLARLLAKMESKKYVVRKQSAEDKRSNEVFLTKEGREMFKRTRPVIKSIMDVMEQDISKKEKQQIIGILKKVQFSITAKVASL</sequence>
<keyword evidence="6" id="KW-1185">Reference proteome</keyword>
<evidence type="ECO:0000256" key="3">
    <source>
        <dbReference type="ARBA" id="ARBA00023163"/>
    </source>
</evidence>
<dbReference type="PANTHER" id="PTHR42756">
    <property type="entry name" value="TRANSCRIPTIONAL REGULATOR, MARR"/>
    <property type="match status" value="1"/>
</dbReference>
<dbReference type="Gene3D" id="1.10.10.10">
    <property type="entry name" value="Winged helix-like DNA-binding domain superfamily/Winged helix DNA-binding domain"/>
    <property type="match status" value="1"/>
</dbReference>
<keyword evidence="2" id="KW-0238">DNA-binding</keyword>
<keyword evidence="3" id="KW-0804">Transcription</keyword>
<dbReference type="GO" id="GO:0003700">
    <property type="term" value="F:DNA-binding transcription factor activity"/>
    <property type="evidence" value="ECO:0007669"/>
    <property type="project" value="InterPro"/>
</dbReference>
<evidence type="ECO:0000259" key="4">
    <source>
        <dbReference type="PROSITE" id="PS50995"/>
    </source>
</evidence>
<dbReference type="Pfam" id="PF01047">
    <property type="entry name" value="MarR"/>
    <property type="match status" value="1"/>
</dbReference>
<dbReference type="GO" id="GO:0003677">
    <property type="term" value="F:DNA binding"/>
    <property type="evidence" value="ECO:0007669"/>
    <property type="project" value="UniProtKB-KW"/>
</dbReference>
<dbReference type="Proteomes" id="UP000310314">
    <property type="component" value="Unassembled WGS sequence"/>
</dbReference>
<evidence type="ECO:0000256" key="1">
    <source>
        <dbReference type="ARBA" id="ARBA00023015"/>
    </source>
</evidence>
<dbReference type="PRINTS" id="PR00598">
    <property type="entry name" value="HTHMARR"/>
</dbReference>
<evidence type="ECO:0000313" key="6">
    <source>
        <dbReference type="Proteomes" id="UP000310314"/>
    </source>
</evidence>
<name>A0A5S3PDT2_9FLAO</name>
<protein>
    <submittedName>
        <fullName evidence="5">MarR family transcriptional regulator</fullName>
    </submittedName>
</protein>
<comment type="caution">
    <text evidence="5">The sequence shown here is derived from an EMBL/GenBank/DDBJ whole genome shotgun (WGS) entry which is preliminary data.</text>
</comment>
<dbReference type="PROSITE" id="PS50995">
    <property type="entry name" value="HTH_MARR_2"/>
    <property type="match status" value="1"/>
</dbReference>
<organism evidence="5 6">
    <name type="scientific">Maribacter algarum</name>
    <name type="common">ex Zhang et al. 2020</name>
    <dbReference type="NCBI Taxonomy" id="2578118"/>
    <lineage>
        <taxon>Bacteria</taxon>
        <taxon>Pseudomonadati</taxon>
        <taxon>Bacteroidota</taxon>
        <taxon>Flavobacteriia</taxon>
        <taxon>Flavobacteriales</taxon>
        <taxon>Flavobacteriaceae</taxon>
        <taxon>Maribacter</taxon>
    </lineage>
</organism>